<dbReference type="SUPFAM" id="SSF56935">
    <property type="entry name" value="Porins"/>
    <property type="match status" value="1"/>
</dbReference>
<dbReference type="Pfam" id="PF07396">
    <property type="entry name" value="Porin_O_P"/>
    <property type="match status" value="1"/>
</dbReference>
<dbReference type="AlphaFoldDB" id="A0A5C5Y355"/>
<evidence type="ECO:0000313" key="4">
    <source>
        <dbReference type="Proteomes" id="UP000317238"/>
    </source>
</evidence>
<dbReference type="Proteomes" id="UP000317238">
    <property type="component" value="Unassembled WGS sequence"/>
</dbReference>
<organism evidence="3 4">
    <name type="scientific">Crateriforma conspicua</name>
    <dbReference type="NCBI Taxonomy" id="2527996"/>
    <lineage>
        <taxon>Bacteria</taxon>
        <taxon>Pseudomonadati</taxon>
        <taxon>Planctomycetota</taxon>
        <taxon>Planctomycetia</taxon>
        <taxon>Planctomycetales</taxon>
        <taxon>Planctomycetaceae</taxon>
        <taxon>Crateriforma</taxon>
    </lineage>
</organism>
<feature type="coiled-coil region" evidence="1">
    <location>
        <begin position="79"/>
        <end position="106"/>
    </location>
</feature>
<evidence type="ECO:0000256" key="2">
    <source>
        <dbReference type="SAM" id="SignalP"/>
    </source>
</evidence>
<sequence length="517" mass="57677" precursor="true">MNHSLKASALASALAGILGFTPTLSADQFVLAQPVLSDVETGQPHSDFAPRADEPSLIEADGEGESSELFDAPENEAAADETAATIEELTEKLEALQSDWDDFQEGLDKKAAAAKKKPSTSINGRVHIDNWNFAETDPGINIIENGDPNHDPEDRWTFRRIRLELKGDVPGDMFWRMQIDFNRPSTPEIKDAYIGWAALPGNNRLILGNQKRPLGLDHLNSSRFNVFAERPLAVESFNEDARRFGLAMYGHNDEESIGWAYGIYNLENINTSGRFIGDALQMGGYARIWASPWYDETSGGRGYWHLGLAGAVAKPDGDGETDLDDNNNEGRFRTRPLARSSERWLNTGRIEGADWYEVVAFESIFNVGSLQITGEYFLTPMQRDNVAIDDDLFFHGGYVYVSYFLTGEFNPYKRSNGVLDRVKPFENFFLVDRCRGGCGWGLGAFQVAARYDHLDLSDSNIQGGVADMATLGFNWHWTAYSKVQTNLIWGNIEDNAAAAPYDGGDFMIWGMRYMVDF</sequence>
<evidence type="ECO:0000313" key="3">
    <source>
        <dbReference type="EMBL" id="TWT69121.1"/>
    </source>
</evidence>
<dbReference type="RefSeq" id="WP_197203417.1">
    <property type="nucleotide sequence ID" value="NZ_SJPL01000001.1"/>
</dbReference>
<protein>
    <submittedName>
        <fullName evidence="3">Phosphate-selective porin O and P</fullName>
    </submittedName>
</protein>
<gene>
    <name evidence="3" type="ORF">Pan14r_14050</name>
</gene>
<feature type="signal peptide" evidence="2">
    <location>
        <begin position="1"/>
        <end position="26"/>
    </location>
</feature>
<keyword evidence="4" id="KW-1185">Reference proteome</keyword>
<accession>A0A5C5Y355</accession>
<dbReference type="Gene3D" id="2.40.160.10">
    <property type="entry name" value="Porin"/>
    <property type="match status" value="1"/>
</dbReference>
<dbReference type="InterPro" id="IPR010870">
    <property type="entry name" value="Porin_O/P"/>
</dbReference>
<proteinExistence type="predicted"/>
<reference evidence="3 4" key="1">
    <citation type="submission" date="2019-02" db="EMBL/GenBank/DDBJ databases">
        <title>Deep-cultivation of Planctomycetes and their phenomic and genomic characterization uncovers novel biology.</title>
        <authorList>
            <person name="Wiegand S."/>
            <person name="Jogler M."/>
            <person name="Boedeker C."/>
            <person name="Pinto D."/>
            <person name="Vollmers J."/>
            <person name="Rivas-Marin E."/>
            <person name="Kohn T."/>
            <person name="Peeters S.H."/>
            <person name="Heuer A."/>
            <person name="Rast P."/>
            <person name="Oberbeckmann S."/>
            <person name="Bunk B."/>
            <person name="Jeske O."/>
            <person name="Meyerdierks A."/>
            <person name="Storesund J.E."/>
            <person name="Kallscheuer N."/>
            <person name="Luecker S."/>
            <person name="Lage O.M."/>
            <person name="Pohl T."/>
            <person name="Merkel B.J."/>
            <person name="Hornburger P."/>
            <person name="Mueller R.-W."/>
            <person name="Bruemmer F."/>
            <person name="Labrenz M."/>
            <person name="Spormann A.M."/>
            <person name="Op Den Camp H."/>
            <person name="Overmann J."/>
            <person name="Amann R."/>
            <person name="Jetten M.S.M."/>
            <person name="Mascher T."/>
            <person name="Medema M.H."/>
            <person name="Devos D.P."/>
            <person name="Kaster A.-K."/>
            <person name="Ovreas L."/>
            <person name="Rohde M."/>
            <person name="Galperin M.Y."/>
            <person name="Jogler C."/>
        </authorList>
    </citation>
    <scope>NUCLEOTIDE SEQUENCE [LARGE SCALE GENOMIC DNA]</scope>
    <source>
        <strain evidence="3 4">Pan14r</strain>
    </source>
</reference>
<name>A0A5C5Y355_9PLAN</name>
<evidence type="ECO:0000256" key="1">
    <source>
        <dbReference type="SAM" id="Coils"/>
    </source>
</evidence>
<comment type="caution">
    <text evidence="3">The sequence shown here is derived from an EMBL/GenBank/DDBJ whole genome shotgun (WGS) entry which is preliminary data.</text>
</comment>
<feature type="chain" id="PRO_5022852593" evidence="2">
    <location>
        <begin position="27"/>
        <end position="517"/>
    </location>
</feature>
<keyword evidence="1" id="KW-0175">Coiled coil</keyword>
<keyword evidence="2" id="KW-0732">Signal</keyword>
<dbReference type="InterPro" id="IPR023614">
    <property type="entry name" value="Porin_dom_sf"/>
</dbReference>
<dbReference type="EMBL" id="SJPL01000001">
    <property type="protein sequence ID" value="TWT69121.1"/>
    <property type="molecule type" value="Genomic_DNA"/>
</dbReference>